<evidence type="ECO:0000313" key="3">
    <source>
        <dbReference type="EMBL" id="PWW00017.1"/>
    </source>
</evidence>
<dbReference type="GO" id="GO:1901135">
    <property type="term" value="P:carbohydrate derivative metabolic process"/>
    <property type="evidence" value="ECO:0007669"/>
    <property type="project" value="InterPro"/>
</dbReference>
<keyword evidence="4" id="KW-1185">Reference proteome</keyword>
<dbReference type="OrthoDB" id="9797832at2"/>
<dbReference type="AlphaFoldDB" id="A0A317PLU6"/>
<dbReference type="InterPro" id="IPR046348">
    <property type="entry name" value="SIS_dom_sf"/>
</dbReference>
<dbReference type="GO" id="GO:0097367">
    <property type="term" value="F:carbohydrate derivative binding"/>
    <property type="evidence" value="ECO:0007669"/>
    <property type="project" value="InterPro"/>
</dbReference>
<protein>
    <submittedName>
        <fullName evidence="3">3-hexulose-6-phosphate isomerase</fullName>
    </submittedName>
</protein>
<reference evidence="3 4" key="1">
    <citation type="submission" date="2018-05" db="EMBL/GenBank/DDBJ databases">
        <title>Genomic Encyclopedia of Type Strains, Phase IV (KMG-IV): sequencing the most valuable type-strain genomes for metagenomic binning, comparative biology and taxonomic classification.</title>
        <authorList>
            <person name="Goeker M."/>
        </authorList>
    </citation>
    <scope>NUCLEOTIDE SEQUENCE [LARGE SCALE GENOMIC DNA]</scope>
    <source>
        <strain evidence="3 4">DSM 16791</strain>
    </source>
</reference>
<dbReference type="SUPFAM" id="SSF53697">
    <property type="entry name" value="SIS domain"/>
    <property type="match status" value="1"/>
</dbReference>
<dbReference type="InterPro" id="IPR001347">
    <property type="entry name" value="SIS_dom"/>
</dbReference>
<dbReference type="InterPro" id="IPR017552">
    <property type="entry name" value="PHI/rmpB"/>
</dbReference>
<dbReference type="EMBL" id="QGTR01000003">
    <property type="protein sequence ID" value="PWW00017.1"/>
    <property type="molecule type" value="Genomic_DNA"/>
</dbReference>
<keyword evidence="3" id="KW-0413">Isomerase</keyword>
<dbReference type="PROSITE" id="PS51464">
    <property type="entry name" value="SIS"/>
    <property type="match status" value="1"/>
</dbReference>
<gene>
    <name evidence="3" type="ORF">DFR52_103218</name>
</gene>
<comment type="caution">
    <text evidence="3">The sequence shown here is derived from an EMBL/GenBank/DDBJ whole genome shotgun (WGS) entry which is preliminary data.</text>
</comment>
<dbReference type="RefSeq" id="WP_110032281.1">
    <property type="nucleotide sequence ID" value="NZ_QGTR01000003.1"/>
</dbReference>
<dbReference type="GO" id="GO:0016853">
    <property type="term" value="F:isomerase activity"/>
    <property type="evidence" value="ECO:0007669"/>
    <property type="project" value="UniProtKB-KW"/>
</dbReference>
<proteinExistence type="inferred from homology"/>
<name>A0A317PLU6_9HYPH</name>
<accession>A0A317PLU6</accession>
<dbReference type="Proteomes" id="UP000246352">
    <property type="component" value="Unassembled WGS sequence"/>
</dbReference>
<dbReference type="PANTHER" id="PTHR43443">
    <property type="entry name" value="3-HEXULOSE-6-PHOSPHATE ISOMERASE"/>
    <property type="match status" value="1"/>
</dbReference>
<feature type="domain" description="SIS" evidence="2">
    <location>
        <begin position="26"/>
        <end position="168"/>
    </location>
</feature>
<dbReference type="Gene3D" id="3.40.50.10490">
    <property type="entry name" value="Glucose-6-phosphate isomerase like protein, domain 1"/>
    <property type="match status" value="1"/>
</dbReference>
<evidence type="ECO:0000256" key="1">
    <source>
        <dbReference type="ARBA" id="ARBA00009235"/>
    </source>
</evidence>
<organism evidence="3 4">
    <name type="scientific">Hoeflea marina</name>
    <dbReference type="NCBI Taxonomy" id="274592"/>
    <lineage>
        <taxon>Bacteria</taxon>
        <taxon>Pseudomonadati</taxon>
        <taxon>Pseudomonadota</taxon>
        <taxon>Alphaproteobacteria</taxon>
        <taxon>Hyphomicrobiales</taxon>
        <taxon>Rhizobiaceae</taxon>
        <taxon>Hoeflea</taxon>
    </lineage>
</organism>
<sequence length="181" mass="19240">MGQYTQALNELGRVAEAIDPRAVDRSLGLIAGAGRILAYGCGREGLQLRGLAMRLHHLGLSVAMQGDMAAPPLGPGDLFLCSAGPGDLSTVTALMRVAHDAGAQVLLLTAEPDKAPGRWATQILTIPAQTMARDVGGASMLPMGSLYEGALFLLFEIMVLELRDRLGETMETMRARHTNME</sequence>
<comment type="similarity">
    <text evidence="1">Belongs to the SIS family. PHI subfamily.</text>
</comment>
<dbReference type="PANTHER" id="PTHR43443:SF1">
    <property type="entry name" value="3-HEXULOSE-6-PHOSPHATE ISOMERASE"/>
    <property type="match status" value="1"/>
</dbReference>
<evidence type="ECO:0000313" key="4">
    <source>
        <dbReference type="Proteomes" id="UP000246352"/>
    </source>
</evidence>
<evidence type="ECO:0000259" key="2">
    <source>
        <dbReference type="PROSITE" id="PS51464"/>
    </source>
</evidence>